<evidence type="ECO:0000256" key="1">
    <source>
        <dbReference type="SAM" id="MobiDB-lite"/>
    </source>
</evidence>
<feature type="region of interest" description="Disordered" evidence="1">
    <location>
        <begin position="147"/>
        <end position="170"/>
    </location>
</feature>
<protein>
    <submittedName>
        <fullName evidence="2">Uncharacterized protein</fullName>
    </submittedName>
</protein>
<gene>
    <name evidence="2" type="ORF">DCAR_0314033</name>
</gene>
<evidence type="ECO:0000313" key="2">
    <source>
        <dbReference type="EMBL" id="WOG94736.1"/>
    </source>
</evidence>
<accession>A0A166CDN7</accession>
<name>A0A166CDN7_DAUCS</name>
<dbReference type="Gramene" id="KZN03630">
    <property type="protein sequence ID" value="KZN03630"/>
    <property type="gene ID" value="DCAR_012386"/>
</dbReference>
<proteinExistence type="predicted"/>
<evidence type="ECO:0000313" key="3">
    <source>
        <dbReference type="Proteomes" id="UP000077755"/>
    </source>
</evidence>
<dbReference type="EMBL" id="CP093345">
    <property type="protein sequence ID" value="WOG94736.1"/>
    <property type="molecule type" value="Genomic_DNA"/>
</dbReference>
<feature type="compositionally biased region" description="Basic and acidic residues" evidence="1">
    <location>
        <begin position="151"/>
        <end position="167"/>
    </location>
</feature>
<dbReference type="Proteomes" id="UP000077755">
    <property type="component" value="Chromosome 3"/>
</dbReference>
<keyword evidence="3" id="KW-1185">Reference proteome</keyword>
<reference evidence="2" key="1">
    <citation type="journal article" date="2016" name="Nat. Genet.">
        <title>A high-quality carrot genome assembly provides new insights into carotenoid accumulation and asterid genome evolution.</title>
        <authorList>
            <person name="Iorizzo M."/>
            <person name="Ellison S."/>
            <person name="Senalik D."/>
            <person name="Zeng P."/>
            <person name="Satapoomin P."/>
            <person name="Huang J."/>
            <person name="Bowman M."/>
            <person name="Iovene M."/>
            <person name="Sanseverino W."/>
            <person name="Cavagnaro P."/>
            <person name="Yildiz M."/>
            <person name="Macko-Podgorni A."/>
            <person name="Moranska E."/>
            <person name="Grzebelus E."/>
            <person name="Grzebelus D."/>
            <person name="Ashrafi H."/>
            <person name="Zheng Z."/>
            <person name="Cheng S."/>
            <person name="Spooner D."/>
            <person name="Van Deynze A."/>
            <person name="Simon P."/>
        </authorList>
    </citation>
    <scope>NUCLEOTIDE SEQUENCE</scope>
    <source>
        <tissue evidence="2">Leaf</tissue>
    </source>
</reference>
<dbReference type="AlphaFoldDB" id="A0A166CDN7"/>
<organism evidence="2 3">
    <name type="scientific">Daucus carota subsp. sativus</name>
    <name type="common">Carrot</name>
    <dbReference type="NCBI Taxonomy" id="79200"/>
    <lineage>
        <taxon>Eukaryota</taxon>
        <taxon>Viridiplantae</taxon>
        <taxon>Streptophyta</taxon>
        <taxon>Embryophyta</taxon>
        <taxon>Tracheophyta</taxon>
        <taxon>Spermatophyta</taxon>
        <taxon>Magnoliopsida</taxon>
        <taxon>eudicotyledons</taxon>
        <taxon>Gunneridae</taxon>
        <taxon>Pentapetalae</taxon>
        <taxon>asterids</taxon>
        <taxon>campanulids</taxon>
        <taxon>Apiales</taxon>
        <taxon>Apiaceae</taxon>
        <taxon>Apioideae</taxon>
        <taxon>Scandiceae</taxon>
        <taxon>Daucinae</taxon>
        <taxon>Daucus</taxon>
        <taxon>Daucus sect. Daucus</taxon>
    </lineage>
</organism>
<reference evidence="2" key="2">
    <citation type="submission" date="2022-03" db="EMBL/GenBank/DDBJ databases">
        <title>Draft title - Genomic analysis of global carrot germplasm unveils the trajectory of domestication and the origin of high carotenoid orange carrot.</title>
        <authorList>
            <person name="Iorizzo M."/>
            <person name="Ellison S."/>
            <person name="Senalik D."/>
            <person name="Macko-Podgorni A."/>
            <person name="Grzebelus D."/>
            <person name="Bostan H."/>
            <person name="Rolling W."/>
            <person name="Curaba J."/>
            <person name="Simon P."/>
        </authorList>
    </citation>
    <scope>NUCLEOTIDE SEQUENCE</scope>
    <source>
        <tissue evidence="2">Leaf</tissue>
    </source>
</reference>
<sequence>MAEIHVEDAYTISSMRFLLTMKAFQAIIINSSTDPDIAELDVIIAQNPHLAAPLTRFRRSFLENKARRVEAIFSCNLVDAPYLEVNDVSSSEYVRYLREKCRWTGMACYDENLDGNLKNDVRKVLGDVPCRVKRVMEDGRIVLVPLPPEQMEQHSQDGSRKRYETRSKKSSVGCLEFGYTNRYKKCSGN</sequence>